<feature type="compositionally biased region" description="Basic and acidic residues" evidence="1">
    <location>
        <begin position="39"/>
        <end position="53"/>
    </location>
</feature>
<organism evidence="2 3">
    <name type="scientific">Oxalobacter paraformigenes</name>
    <dbReference type="NCBI Taxonomy" id="556268"/>
    <lineage>
        <taxon>Bacteria</taxon>
        <taxon>Pseudomonadati</taxon>
        <taxon>Pseudomonadota</taxon>
        <taxon>Betaproteobacteria</taxon>
        <taxon>Burkholderiales</taxon>
        <taxon>Oxalobacteraceae</taxon>
        <taxon>Oxalobacter</taxon>
    </lineage>
</organism>
<evidence type="ECO:0000313" key="3">
    <source>
        <dbReference type="Proteomes" id="UP000003973"/>
    </source>
</evidence>
<protein>
    <recommendedName>
        <fullName evidence="4">Lipoprotein</fullName>
    </recommendedName>
</protein>
<comment type="caution">
    <text evidence="2">The sequence shown here is derived from an EMBL/GenBank/DDBJ whole genome shotgun (WGS) entry which is preliminary data.</text>
</comment>
<feature type="region of interest" description="Disordered" evidence="1">
    <location>
        <begin position="37"/>
        <end position="75"/>
    </location>
</feature>
<evidence type="ECO:0000256" key="1">
    <source>
        <dbReference type="SAM" id="MobiDB-lite"/>
    </source>
</evidence>
<keyword evidence="3" id="KW-1185">Reference proteome</keyword>
<dbReference type="EMBL" id="ACDP02000029">
    <property type="protein sequence ID" value="EEO27099.2"/>
    <property type="molecule type" value="Genomic_DNA"/>
</dbReference>
<dbReference type="Proteomes" id="UP000003973">
    <property type="component" value="Unassembled WGS sequence"/>
</dbReference>
<dbReference type="PROSITE" id="PS51257">
    <property type="entry name" value="PROKAR_LIPOPROTEIN"/>
    <property type="match status" value="1"/>
</dbReference>
<gene>
    <name evidence="2" type="ORF">OFAG_00252</name>
</gene>
<sequence>MKVFFSLIFGSILLIFGINPLFAGSACNSYGNAQSCSSDNEKSSLGIREDKAHMRSLRRQHTREAYNRNNTTNTSLSDADCQRCYRGKRMTVDERMRLRQQIDEAGQAIYHH</sequence>
<proteinExistence type="predicted"/>
<dbReference type="RefSeq" id="WP_020995305.1">
    <property type="nucleotide sequence ID" value="NZ_CABMNL010000001.1"/>
</dbReference>
<evidence type="ECO:0008006" key="4">
    <source>
        <dbReference type="Google" id="ProtNLM"/>
    </source>
</evidence>
<name>C3X1L3_9BURK</name>
<dbReference type="HOGENOM" id="CLU_2143352_0_0_4"/>
<reference evidence="2" key="1">
    <citation type="submission" date="2011-10" db="EMBL/GenBank/DDBJ databases">
        <title>The Genome Sequence of Oxalobacter formigenes HOxBLS.</title>
        <authorList>
            <consortium name="The Broad Institute Genome Sequencing Platform"/>
            <person name="Earl A."/>
            <person name="Ward D."/>
            <person name="Feldgarden M."/>
            <person name="Gevers D."/>
            <person name="Allison M.J."/>
            <person name="Humphrey S."/>
            <person name="Young S.K."/>
            <person name="Zeng Q."/>
            <person name="Gargeya S."/>
            <person name="Fitzgerald M."/>
            <person name="Haas B."/>
            <person name="Abouelleil A."/>
            <person name="Alvarado L."/>
            <person name="Arachchi H.M."/>
            <person name="Berlin A."/>
            <person name="Brown A."/>
            <person name="Chapman S.B."/>
            <person name="Chen Z."/>
            <person name="Dunbar C."/>
            <person name="Freedman E."/>
            <person name="Gearin G."/>
            <person name="Goldberg J."/>
            <person name="Griggs A."/>
            <person name="Gujja S."/>
            <person name="Heiman D."/>
            <person name="Howarth C."/>
            <person name="Larson L."/>
            <person name="Lui A."/>
            <person name="MacDonald P.J.P."/>
            <person name="Montmayeur A."/>
            <person name="Murphy C."/>
            <person name="Neiman D."/>
            <person name="Pearson M."/>
            <person name="Priest M."/>
            <person name="Roberts A."/>
            <person name="Saif S."/>
            <person name="Shea T."/>
            <person name="Shenoy N."/>
            <person name="Sisk P."/>
            <person name="Stolte C."/>
            <person name="Sykes S."/>
            <person name="Wortman J."/>
            <person name="Nusbaum C."/>
            <person name="Birren B."/>
        </authorList>
    </citation>
    <scope>NUCLEOTIDE SEQUENCE [LARGE SCALE GENOMIC DNA]</scope>
    <source>
        <strain evidence="2">HOxBLS</strain>
    </source>
</reference>
<accession>C3X1L3</accession>
<dbReference type="AlphaFoldDB" id="C3X1L3"/>
<evidence type="ECO:0000313" key="2">
    <source>
        <dbReference type="EMBL" id="EEO27099.2"/>
    </source>
</evidence>